<reference evidence="1 2" key="1">
    <citation type="submission" date="2014-04" db="EMBL/GenBank/DDBJ databases">
        <title>Evolutionary Origins and Diversification of the Mycorrhizal Mutualists.</title>
        <authorList>
            <consortium name="DOE Joint Genome Institute"/>
            <consortium name="Mycorrhizal Genomics Consortium"/>
            <person name="Kohler A."/>
            <person name="Kuo A."/>
            <person name="Nagy L.G."/>
            <person name="Floudas D."/>
            <person name="Copeland A."/>
            <person name="Barry K.W."/>
            <person name="Cichocki N."/>
            <person name="Veneault-Fourrey C."/>
            <person name="LaButti K."/>
            <person name="Lindquist E.A."/>
            <person name="Lipzen A."/>
            <person name="Lundell T."/>
            <person name="Morin E."/>
            <person name="Murat C."/>
            <person name="Riley R."/>
            <person name="Ohm R."/>
            <person name="Sun H."/>
            <person name="Tunlid A."/>
            <person name="Henrissat B."/>
            <person name="Grigoriev I.V."/>
            <person name="Hibbett D.S."/>
            <person name="Martin F."/>
        </authorList>
    </citation>
    <scope>NUCLEOTIDE SEQUENCE [LARGE SCALE GENOMIC DNA]</scope>
    <source>
        <strain evidence="1 2">Koide BX008</strain>
    </source>
</reference>
<dbReference type="InParanoid" id="A0A0C2XJS2"/>
<name>A0A0C2XJS2_AMAMK</name>
<dbReference type="AlphaFoldDB" id="A0A0C2XJS2"/>
<dbReference type="Proteomes" id="UP000054549">
    <property type="component" value="Unassembled WGS sequence"/>
</dbReference>
<dbReference type="EMBL" id="KN818226">
    <property type="protein sequence ID" value="KIL69328.1"/>
    <property type="molecule type" value="Genomic_DNA"/>
</dbReference>
<accession>A0A0C2XJS2</accession>
<gene>
    <name evidence="1" type="ORF">M378DRAFT_157590</name>
</gene>
<dbReference type="HOGENOM" id="CLU_2867211_0_0_1"/>
<proteinExistence type="predicted"/>
<protein>
    <submittedName>
        <fullName evidence="1">Uncharacterized protein</fullName>
    </submittedName>
</protein>
<evidence type="ECO:0000313" key="2">
    <source>
        <dbReference type="Proteomes" id="UP000054549"/>
    </source>
</evidence>
<sequence length="64" mass="7401">MHPRKLEALDFLIKSVAALPHSAMDDFYMKGSQALTVRVREECSRVMNTYEAKVEVTNQLWGMR</sequence>
<evidence type="ECO:0000313" key="1">
    <source>
        <dbReference type="EMBL" id="KIL69328.1"/>
    </source>
</evidence>
<organism evidence="1 2">
    <name type="scientific">Amanita muscaria (strain Koide BX008)</name>
    <dbReference type="NCBI Taxonomy" id="946122"/>
    <lineage>
        <taxon>Eukaryota</taxon>
        <taxon>Fungi</taxon>
        <taxon>Dikarya</taxon>
        <taxon>Basidiomycota</taxon>
        <taxon>Agaricomycotina</taxon>
        <taxon>Agaricomycetes</taxon>
        <taxon>Agaricomycetidae</taxon>
        <taxon>Agaricales</taxon>
        <taxon>Pluteineae</taxon>
        <taxon>Amanitaceae</taxon>
        <taxon>Amanita</taxon>
    </lineage>
</organism>
<keyword evidence="2" id="KW-1185">Reference proteome</keyword>